<dbReference type="PANTHER" id="PTHR39200">
    <property type="entry name" value="HYPOTHETICAL EXPORTED PROTEIN"/>
    <property type="match status" value="1"/>
</dbReference>
<dbReference type="AlphaFoldDB" id="A0A1G5ZHW5"/>
<protein>
    <submittedName>
        <fullName evidence="3">Putative auto-transporter adhesin, head GIN domain</fullName>
    </submittedName>
</protein>
<accession>A0A1G5ZHW5</accession>
<feature type="domain" description="Putative auto-transporter adhesin head GIN" evidence="2">
    <location>
        <begin position="42"/>
        <end position="223"/>
    </location>
</feature>
<feature type="chain" id="PRO_5011557066" evidence="1">
    <location>
        <begin position="21"/>
        <end position="239"/>
    </location>
</feature>
<organism evidence="3 4">
    <name type="scientific">Algoriphagus alkaliphilus</name>
    <dbReference type="NCBI Taxonomy" id="279824"/>
    <lineage>
        <taxon>Bacteria</taxon>
        <taxon>Pseudomonadati</taxon>
        <taxon>Bacteroidota</taxon>
        <taxon>Cytophagia</taxon>
        <taxon>Cytophagales</taxon>
        <taxon>Cyclobacteriaceae</taxon>
        <taxon>Algoriphagus</taxon>
    </lineage>
</organism>
<dbReference type="Proteomes" id="UP000198756">
    <property type="component" value="Unassembled WGS sequence"/>
</dbReference>
<dbReference type="STRING" id="279824.SAMN03080617_03897"/>
<feature type="signal peptide" evidence="1">
    <location>
        <begin position="1"/>
        <end position="20"/>
    </location>
</feature>
<evidence type="ECO:0000259" key="2">
    <source>
        <dbReference type="Pfam" id="PF10988"/>
    </source>
</evidence>
<gene>
    <name evidence="3" type="ORF">SAMN03080617_03897</name>
</gene>
<reference evidence="4" key="1">
    <citation type="submission" date="2016-10" db="EMBL/GenBank/DDBJ databases">
        <authorList>
            <person name="Varghese N."/>
            <person name="Submissions S."/>
        </authorList>
    </citation>
    <scope>NUCLEOTIDE SEQUENCE [LARGE SCALE GENOMIC DNA]</scope>
    <source>
        <strain evidence="4">DSM 22703</strain>
    </source>
</reference>
<evidence type="ECO:0000313" key="4">
    <source>
        <dbReference type="Proteomes" id="UP000198756"/>
    </source>
</evidence>
<proteinExistence type="predicted"/>
<dbReference type="InterPro" id="IPR021255">
    <property type="entry name" value="DUF2807"/>
</dbReference>
<dbReference type="EMBL" id="FMXE01000039">
    <property type="protein sequence ID" value="SDA94354.1"/>
    <property type="molecule type" value="Genomic_DNA"/>
</dbReference>
<dbReference type="RefSeq" id="WP_092733901.1">
    <property type="nucleotide sequence ID" value="NZ_FMXE01000039.1"/>
</dbReference>
<dbReference type="PANTHER" id="PTHR39200:SF1">
    <property type="entry name" value="AUTO-TRANSPORTER ADHESIN HEAD GIN DOMAIN-CONTAINING PROTEIN-RELATED"/>
    <property type="match status" value="1"/>
</dbReference>
<keyword evidence="4" id="KW-1185">Reference proteome</keyword>
<name>A0A1G5ZHW5_9BACT</name>
<dbReference type="OrthoDB" id="947409at2"/>
<sequence>MKTNLSIILLLLAVSFQSCTGNFNSKSENHVSDEREIEGASKLKVSGIFNLYLSQGDKPALRIEGDEALVQKLKVNRNGDWLELDFEKVNEKFFNKNSSLDVYLTLGDLENFAFEGVGNIKTETPFIVNDIKIKGDGMGNLKLELIAKKIDADFAMLGNINLKGKTDEINLTNDGMGNVDASDLIAQTMTLKTSGIGRVAVHCEGDLSLIVDGIGAVSYTGNPNVIKEEINGIGKVTRN</sequence>
<dbReference type="PROSITE" id="PS51257">
    <property type="entry name" value="PROKAR_LIPOPROTEIN"/>
    <property type="match status" value="1"/>
</dbReference>
<evidence type="ECO:0000256" key="1">
    <source>
        <dbReference type="SAM" id="SignalP"/>
    </source>
</evidence>
<evidence type="ECO:0000313" key="3">
    <source>
        <dbReference type="EMBL" id="SDA94354.1"/>
    </source>
</evidence>
<dbReference type="Gene3D" id="2.160.20.120">
    <property type="match status" value="1"/>
</dbReference>
<dbReference type="Pfam" id="PF10988">
    <property type="entry name" value="DUF2807"/>
    <property type="match status" value="1"/>
</dbReference>
<keyword evidence="1" id="KW-0732">Signal</keyword>